<accession>A0A1B2F6E0</accession>
<reference evidence="1" key="1">
    <citation type="submission" date="2016-07" db="EMBL/GenBank/DDBJ databases">
        <title>New class B carbapenemase carried by novel plasmid in Pseudomonas putida enviromental strain in eastern Amazonia.</title>
        <authorList>
            <person name="Souza C.O."/>
            <person name="Lima K.V."/>
            <person name="Brasiliense D.M."/>
            <person name="Perez-Chaparro P.J."/>
            <person name="Mamizuka E.M."/>
            <person name="Lima M.O."/>
            <person name="Lima L.N."/>
            <person name="McCulloch J.A."/>
        </authorList>
    </citation>
    <scope>NUCLEOTIDE SEQUENCE [LARGE SCALE GENOMIC DNA]</scope>
    <source>
        <strain evidence="1">IEC33019</strain>
    </source>
</reference>
<dbReference type="RefSeq" id="WP_099593550.1">
    <property type="nucleotide sequence ID" value="NZ_AP022055.1"/>
</dbReference>
<gene>
    <name evidence="1" type="ORF">IEC33019_2150</name>
</gene>
<protein>
    <submittedName>
        <fullName evidence="1">Uncharacterized protein</fullName>
    </submittedName>
</protein>
<evidence type="ECO:0000313" key="1">
    <source>
        <dbReference type="EMBL" id="ANY87706.1"/>
    </source>
</evidence>
<dbReference type="AlphaFoldDB" id="A0A1B2F6E0"/>
<name>A0A1B2F6E0_PSEPU</name>
<proteinExistence type="predicted"/>
<organism evidence="1">
    <name type="scientific">Pseudomonas putida</name>
    <name type="common">Arthrobacter siderocapsulatus</name>
    <dbReference type="NCBI Taxonomy" id="303"/>
    <lineage>
        <taxon>Bacteria</taxon>
        <taxon>Pseudomonadati</taxon>
        <taxon>Pseudomonadota</taxon>
        <taxon>Gammaproteobacteria</taxon>
        <taxon>Pseudomonadales</taxon>
        <taxon>Pseudomonadaceae</taxon>
        <taxon>Pseudomonas</taxon>
    </lineage>
</organism>
<dbReference type="EMBL" id="CP016634">
    <property type="protein sequence ID" value="ANY87706.1"/>
    <property type="molecule type" value="Genomic_DNA"/>
</dbReference>
<sequence length="62" mass="7147">MKIHWAAHIDYDHDGNDDEHFSACGVGRGRRDAEEWESARFKSEVTCKTCLKVIAKQERKPS</sequence>